<dbReference type="AlphaFoldDB" id="A0A9X0ACX7"/>
<dbReference type="Gene3D" id="1.20.1250.20">
    <property type="entry name" value="MFS general substrate transporter like domains"/>
    <property type="match status" value="2"/>
</dbReference>
<dbReference type="EMBL" id="JAPEIS010000013">
    <property type="protein sequence ID" value="KAJ8060531.1"/>
    <property type="molecule type" value="Genomic_DNA"/>
</dbReference>
<organism evidence="7 8">
    <name type="scientific">Sclerotinia nivalis</name>
    <dbReference type="NCBI Taxonomy" id="352851"/>
    <lineage>
        <taxon>Eukaryota</taxon>
        <taxon>Fungi</taxon>
        <taxon>Dikarya</taxon>
        <taxon>Ascomycota</taxon>
        <taxon>Pezizomycotina</taxon>
        <taxon>Leotiomycetes</taxon>
        <taxon>Helotiales</taxon>
        <taxon>Sclerotiniaceae</taxon>
        <taxon>Sclerotinia</taxon>
    </lineage>
</organism>
<dbReference type="SUPFAM" id="SSF103473">
    <property type="entry name" value="MFS general substrate transporter"/>
    <property type="match status" value="1"/>
</dbReference>
<protein>
    <recommendedName>
        <fullName evidence="6">Major facilitator superfamily (MFS) profile domain-containing protein</fullName>
    </recommendedName>
</protein>
<dbReference type="InterPro" id="IPR020846">
    <property type="entry name" value="MFS_dom"/>
</dbReference>
<evidence type="ECO:0000256" key="1">
    <source>
        <dbReference type="ARBA" id="ARBA00004141"/>
    </source>
</evidence>
<dbReference type="FunFam" id="1.20.1250.20:FF:000190">
    <property type="entry name" value="Sugar transporter family protein"/>
    <property type="match status" value="1"/>
</dbReference>
<dbReference type="GO" id="GO:0015355">
    <property type="term" value="F:secondary active monocarboxylate transmembrane transporter activity"/>
    <property type="evidence" value="ECO:0007669"/>
    <property type="project" value="TreeGrafter"/>
</dbReference>
<dbReference type="InterPro" id="IPR005828">
    <property type="entry name" value="MFS_sugar_transport-like"/>
</dbReference>
<comment type="subcellular location">
    <subcellularLocation>
        <location evidence="1">Membrane</location>
        <topology evidence="1">Multi-pass membrane protein</topology>
    </subcellularLocation>
</comment>
<dbReference type="PANTHER" id="PTHR23508:SF10">
    <property type="entry name" value="CARBOXYLIC ACID TRANSPORTER PROTEIN HOMOLOG"/>
    <property type="match status" value="1"/>
</dbReference>
<keyword evidence="2 5" id="KW-0812">Transmembrane</keyword>
<gene>
    <name evidence="7" type="ORF">OCU04_010848</name>
</gene>
<feature type="transmembrane region" description="Helical" evidence="5">
    <location>
        <begin position="456"/>
        <end position="477"/>
    </location>
</feature>
<dbReference type="OrthoDB" id="5296287at2759"/>
<keyword evidence="3 5" id="KW-1133">Transmembrane helix</keyword>
<dbReference type="Proteomes" id="UP001152300">
    <property type="component" value="Unassembled WGS sequence"/>
</dbReference>
<dbReference type="Pfam" id="PF00083">
    <property type="entry name" value="Sugar_tr"/>
    <property type="match status" value="1"/>
</dbReference>
<feature type="transmembrane region" description="Helical" evidence="5">
    <location>
        <begin position="217"/>
        <end position="235"/>
    </location>
</feature>
<dbReference type="GO" id="GO:0005886">
    <property type="term" value="C:plasma membrane"/>
    <property type="evidence" value="ECO:0007669"/>
    <property type="project" value="TreeGrafter"/>
</dbReference>
<evidence type="ECO:0000256" key="4">
    <source>
        <dbReference type="ARBA" id="ARBA00023136"/>
    </source>
</evidence>
<evidence type="ECO:0000313" key="8">
    <source>
        <dbReference type="Proteomes" id="UP001152300"/>
    </source>
</evidence>
<dbReference type="InterPro" id="IPR036259">
    <property type="entry name" value="MFS_trans_sf"/>
</dbReference>
<proteinExistence type="predicted"/>
<dbReference type="PANTHER" id="PTHR23508">
    <property type="entry name" value="CARBOXYLIC ACID TRANSPORTER PROTEIN HOMOLOG"/>
    <property type="match status" value="1"/>
</dbReference>
<name>A0A9X0ACX7_9HELO</name>
<feature type="domain" description="Major facilitator superfamily (MFS) profile" evidence="6">
    <location>
        <begin position="60"/>
        <end position="482"/>
    </location>
</feature>
<keyword evidence="8" id="KW-1185">Reference proteome</keyword>
<evidence type="ECO:0000259" key="6">
    <source>
        <dbReference type="PROSITE" id="PS50850"/>
    </source>
</evidence>
<dbReference type="GO" id="GO:0035879">
    <property type="term" value="P:plasma membrane lactate transport"/>
    <property type="evidence" value="ECO:0007669"/>
    <property type="project" value="TreeGrafter"/>
</dbReference>
<comment type="caution">
    <text evidence="7">The sequence shown here is derived from an EMBL/GenBank/DDBJ whole genome shotgun (WGS) entry which is preliminary data.</text>
</comment>
<reference evidence="7" key="1">
    <citation type="submission" date="2022-11" db="EMBL/GenBank/DDBJ databases">
        <title>Genome Resource of Sclerotinia nivalis Strain SnTB1, a Plant Pathogen Isolated from American Ginseng.</title>
        <authorList>
            <person name="Fan S."/>
        </authorList>
    </citation>
    <scope>NUCLEOTIDE SEQUENCE</scope>
    <source>
        <strain evidence="7">SnTB1</strain>
    </source>
</reference>
<feature type="transmembrane region" description="Helical" evidence="5">
    <location>
        <begin position="270"/>
        <end position="290"/>
    </location>
</feature>
<feature type="transmembrane region" description="Helical" evidence="5">
    <location>
        <begin position="191"/>
        <end position="211"/>
    </location>
</feature>
<feature type="transmembrane region" description="Helical" evidence="5">
    <location>
        <begin position="359"/>
        <end position="376"/>
    </location>
</feature>
<dbReference type="CDD" id="cd17316">
    <property type="entry name" value="MFS_SV2_like"/>
    <property type="match status" value="1"/>
</dbReference>
<evidence type="ECO:0000313" key="7">
    <source>
        <dbReference type="EMBL" id="KAJ8060531.1"/>
    </source>
</evidence>
<feature type="transmembrane region" description="Helical" evidence="5">
    <location>
        <begin position="58"/>
        <end position="76"/>
    </location>
</feature>
<feature type="transmembrane region" description="Helical" evidence="5">
    <location>
        <begin position="329"/>
        <end position="352"/>
    </location>
</feature>
<evidence type="ECO:0000256" key="3">
    <source>
        <dbReference type="ARBA" id="ARBA00022989"/>
    </source>
</evidence>
<dbReference type="PROSITE" id="PS50850">
    <property type="entry name" value="MFS"/>
    <property type="match status" value="1"/>
</dbReference>
<keyword evidence="4 5" id="KW-0472">Membrane</keyword>
<evidence type="ECO:0000256" key="5">
    <source>
        <dbReference type="SAM" id="Phobius"/>
    </source>
</evidence>
<evidence type="ECO:0000256" key="2">
    <source>
        <dbReference type="ARBA" id="ARBA00022692"/>
    </source>
</evidence>
<accession>A0A9X0ACX7</accession>
<feature type="transmembrane region" description="Helical" evidence="5">
    <location>
        <begin position="96"/>
        <end position="118"/>
    </location>
</feature>
<sequence>MADQYDAAGHDGHVVESQSPAKKSVGEYCRTRFSTLKPPMHKAPNPFKLLAMLNGKQWLFFFVGFVAWTWDAFDFFTVSLTVSDLAEEFDKTTTEITWGITLVLMLRSVGSILFGLAADRYGRKWPFIVNNLLFIALELGTGFCRTYKEFLACRALFGVAMGGLYGNAAATALEDCPEEARGLISGILQQGYAFGYLLATAFARGLVNTTSHGWRPLFWFGACPPVLIIIFRLCLPETDAYNERVLVRNERGNIGATFLAEGKVALREHWLLLIYLVLLMAGFNFMVSLLSATHRKFHHIIHTNKIQSHGSQDLYPTMLKNQYNFSPNAVTVIQVVANLGAMTGGTIIGYCSQIFGRRFSIIFISIIGGALLYPYTYTSSSAIIAAAFFEQFCVQGAWGVIPIHLMELSPGSFRTFVVGTAYQLGNLVSSASSTIEAQLGEKFPLPPKGKTARFEYGKVVCIFLGCVYVYVIVLTFVGPEYLRRSFDVQHDSDLAAAAGHDTIEKSIKKMRGNGVSGVDGESVVDVDGGLEKGVARNIE</sequence>
<feature type="transmembrane region" description="Helical" evidence="5">
    <location>
        <begin position="382"/>
        <end position="405"/>
    </location>
</feature>